<comment type="caution">
    <text evidence="1">The sequence shown here is derived from an EMBL/GenBank/DDBJ whole genome shotgun (WGS) entry which is preliminary data.</text>
</comment>
<sequence length="71" mass="7797">MEDEYAAVPPPLGNEKKFPISSDTGQSWLCPISYPYNGGSRVPLLLVQGTSRKAIHLNDCIGSHHGRNMFP</sequence>
<dbReference type="EMBL" id="PGUY01000031">
    <property type="protein sequence ID" value="PLT29928.1"/>
    <property type="molecule type" value="Genomic_DNA"/>
</dbReference>
<keyword evidence="2" id="KW-1185">Reference proteome</keyword>
<dbReference type="AlphaFoldDB" id="A0A2N5M6D2"/>
<protein>
    <submittedName>
        <fullName evidence="1">Uncharacterized protein</fullName>
    </submittedName>
</protein>
<dbReference type="Proteomes" id="UP000234748">
    <property type="component" value="Unassembled WGS sequence"/>
</dbReference>
<evidence type="ECO:0000313" key="1">
    <source>
        <dbReference type="EMBL" id="PLT29928.1"/>
    </source>
</evidence>
<reference evidence="1 2" key="1">
    <citation type="submission" date="2017-11" db="EMBL/GenBank/DDBJ databases">
        <title>Comparitive Functional Genomics of Dry Heat Resistant strains isolated from the Viking Spacecraft.</title>
        <authorList>
            <person name="Seuylemezian A."/>
            <person name="Cooper K."/>
            <person name="Vaishampayan P."/>
        </authorList>
    </citation>
    <scope>NUCLEOTIDE SEQUENCE [LARGE SCALE GENOMIC DNA]</scope>
    <source>
        <strain evidence="1 2">V1-29</strain>
    </source>
</reference>
<organism evidence="1 2">
    <name type="scientific">Peribacillus deserti</name>
    <dbReference type="NCBI Taxonomy" id="673318"/>
    <lineage>
        <taxon>Bacteria</taxon>
        <taxon>Bacillati</taxon>
        <taxon>Bacillota</taxon>
        <taxon>Bacilli</taxon>
        <taxon>Bacillales</taxon>
        <taxon>Bacillaceae</taxon>
        <taxon>Peribacillus</taxon>
    </lineage>
</organism>
<accession>A0A2N5M6D2</accession>
<gene>
    <name evidence="1" type="ORF">CUU66_10380</name>
</gene>
<evidence type="ECO:0000313" key="2">
    <source>
        <dbReference type="Proteomes" id="UP000234748"/>
    </source>
</evidence>
<name>A0A2N5M6D2_9BACI</name>
<proteinExistence type="predicted"/>